<dbReference type="Pfam" id="PF04339">
    <property type="entry name" value="FemAB_like"/>
    <property type="match status" value="1"/>
</dbReference>
<dbReference type="KEGG" id="azo:azo1359"/>
<dbReference type="EMBL" id="AM406670">
    <property type="protein sequence ID" value="CAL93976.1"/>
    <property type="molecule type" value="Genomic_DNA"/>
</dbReference>
<sequence length="378" mass="43321">MTTSNGFHLTNRLADLDEQEWDALTDGQVTLSYAYLDTLERTGCVGDGTGWIPRHAVLRRNQTLVAALPMYVKHHSYGEYVFDWAWANAYRQHGLDYYPKWLAAVPFTPVPGARLLGRNTADRRLLLADVVALAARSGLSSLHILFPDQDEGRWMQEAGLSLRQGVQFHWQNAGYPDFEAFLATLNHDKRKKIRQERRKAATHGLRLRWLDGYTANDADWAFFYRCYTTTYALHRSTPYLTDEFFTELARRSPASVRLLLAERDEGPVAGAFFLCDRHALYGRYWGATSALPFLHFELCYYQAIEYCIAHGLARFEGGAQGEHKLSRGLLPTPTRSAHWIADPRFRDAVDRFLEREREGIGFYLDELAERSPFRKSAG</sequence>
<accession>A1K571</accession>
<dbReference type="Proteomes" id="UP000002588">
    <property type="component" value="Chromosome"/>
</dbReference>
<dbReference type="HOGENOM" id="CLU_036032_1_0_4"/>
<gene>
    <name evidence="1" type="ordered locus">azo1359</name>
</gene>
<reference evidence="1 2" key="1">
    <citation type="journal article" date="2006" name="Nat. Biotechnol.">
        <title>Complete genome of the mutualistic, N2-fixing grass endophyte Azoarcus sp. strain BH72.</title>
        <authorList>
            <person name="Krause A."/>
            <person name="Ramakumar A."/>
            <person name="Bartels D."/>
            <person name="Battistoni F."/>
            <person name="Bekel T."/>
            <person name="Boch J."/>
            <person name="Boehm M."/>
            <person name="Friedrich F."/>
            <person name="Hurek T."/>
            <person name="Krause L."/>
            <person name="Linke B."/>
            <person name="McHardy A.C."/>
            <person name="Sarkar A."/>
            <person name="Schneiker S."/>
            <person name="Syed A.A."/>
            <person name="Thauer R."/>
            <person name="Vorhoelter F.-J."/>
            <person name="Weidner S."/>
            <person name="Puehler A."/>
            <person name="Reinhold-Hurek B."/>
            <person name="Kaiser O."/>
            <person name="Goesmann A."/>
        </authorList>
    </citation>
    <scope>NUCLEOTIDE SEQUENCE [LARGE SCALE GENOMIC DNA]</scope>
    <source>
        <strain evidence="1 2">BH72</strain>
    </source>
</reference>
<dbReference type="RefSeq" id="WP_011765092.1">
    <property type="nucleotide sequence ID" value="NC_008702.1"/>
</dbReference>
<protein>
    <recommendedName>
        <fullName evidence="3">N-acetyltransferase</fullName>
    </recommendedName>
</protein>
<evidence type="ECO:0000313" key="1">
    <source>
        <dbReference type="EMBL" id="CAL93976.1"/>
    </source>
</evidence>
<dbReference type="SUPFAM" id="SSF55729">
    <property type="entry name" value="Acyl-CoA N-acyltransferases (Nat)"/>
    <property type="match status" value="1"/>
</dbReference>
<evidence type="ECO:0008006" key="3">
    <source>
        <dbReference type="Google" id="ProtNLM"/>
    </source>
</evidence>
<dbReference type="InterPro" id="IPR016181">
    <property type="entry name" value="Acyl_CoA_acyltransferase"/>
</dbReference>
<dbReference type="InterPro" id="IPR007434">
    <property type="entry name" value="FemAB-like"/>
</dbReference>
<name>A1K571_AZOSB</name>
<organism evidence="1 2">
    <name type="scientific">Azoarcus sp. (strain BH72)</name>
    <dbReference type="NCBI Taxonomy" id="418699"/>
    <lineage>
        <taxon>Bacteria</taxon>
        <taxon>Pseudomonadati</taxon>
        <taxon>Pseudomonadota</taxon>
        <taxon>Betaproteobacteria</taxon>
        <taxon>Rhodocyclales</taxon>
        <taxon>Zoogloeaceae</taxon>
        <taxon>Azoarcus</taxon>
    </lineage>
</organism>
<dbReference type="PANTHER" id="PTHR47017">
    <property type="entry name" value="ACYL-COA"/>
    <property type="match status" value="1"/>
</dbReference>
<dbReference type="Gene3D" id="3.40.630.30">
    <property type="match status" value="1"/>
</dbReference>
<dbReference type="PANTHER" id="PTHR47017:SF1">
    <property type="entry name" value="ACYL-COA"/>
    <property type="match status" value="1"/>
</dbReference>
<dbReference type="eggNOG" id="COG3146">
    <property type="taxonomic scope" value="Bacteria"/>
</dbReference>
<keyword evidence="2" id="KW-1185">Reference proteome</keyword>
<dbReference type="AlphaFoldDB" id="A1K571"/>
<dbReference type="STRING" id="62928.azo1359"/>
<proteinExistence type="predicted"/>
<evidence type="ECO:0000313" key="2">
    <source>
        <dbReference type="Proteomes" id="UP000002588"/>
    </source>
</evidence>